<evidence type="ECO:0000256" key="1">
    <source>
        <dbReference type="ARBA" id="ARBA00022741"/>
    </source>
</evidence>
<gene>
    <name evidence="5" type="ORF">UREG_03615</name>
</gene>
<dbReference type="RefSeq" id="XP_002544098.1">
    <property type="nucleotide sequence ID" value="XM_002544052.1"/>
</dbReference>
<dbReference type="Proteomes" id="UP000002058">
    <property type="component" value="Unassembled WGS sequence"/>
</dbReference>
<keyword evidence="1" id="KW-0547">Nucleotide-binding</keyword>
<dbReference type="InterPro" id="IPR027417">
    <property type="entry name" value="P-loop_NTPase"/>
</dbReference>
<evidence type="ECO:0000313" key="6">
    <source>
        <dbReference type="Proteomes" id="UP000002058"/>
    </source>
</evidence>
<dbReference type="STRING" id="336963.C4JLA7"/>
<evidence type="ECO:0000313" key="5">
    <source>
        <dbReference type="EMBL" id="EEP78769.1"/>
    </source>
</evidence>
<dbReference type="OrthoDB" id="1861185at2759"/>
<dbReference type="GO" id="GO:0005524">
    <property type="term" value="F:ATP binding"/>
    <property type="evidence" value="ECO:0007669"/>
    <property type="project" value="UniProtKB-KW"/>
</dbReference>
<protein>
    <recommendedName>
        <fullName evidence="4">RecA family profile 1 domain-containing protein</fullName>
    </recommendedName>
</protein>
<dbReference type="VEuPathDB" id="FungiDB:UREG_03615"/>
<dbReference type="KEGG" id="ure:UREG_03615"/>
<dbReference type="FunCoup" id="C4JLA7">
    <property type="interactions" value="31"/>
</dbReference>
<evidence type="ECO:0000256" key="3">
    <source>
        <dbReference type="SAM" id="MobiDB-lite"/>
    </source>
</evidence>
<sequence length="574" mass="63233">MDLLTTVPDFPIEPYARILPDFEKAGISVKELLLLDTLEIAKRTRIPVADVRRLTSHVLEALHQDLGLQAYQASEEENESVAAQAQHVSGSEDAPRLLQPPSLSFISTLDPVLDDALSGGISTSYVTEIAGESGSGKTQLLLHLLLSVQLPPPYGLCKRALYVSTEAGLATNRLSQILDEHPRLSSLPTDVERPSLDNVLGITTVDLETQDHILNHHLPFAISKYDIGLVVIDSITANYRVETTTNNFSGLLDRAWQFKKLGQLLRNLAVRHNIAIVVSNQVSDRLNQLDGPLWAEEPDYLLSRLEETPSTQQYLDSSQHLPSSSTCQSSAPHLLQRQLQSQATPTQDPTPLTPENDTGSRAEPSRLNIRSLSSLLSYAYQQPFYTGWGDPYELEACKTPALGLVWTNQLGCRVILKVHEFPNIDIVGLGPEIVVNASAELSNLQQVEGGVIQGCSKENVQGHHILTAERNDQPCEPEVEEKRGIEHRADDHNSNPETQPPSHLTSETMLPSQSSRRRRTMQVVFSPWTSGRPHAALEDDQEAPSLNPSNGMPFNLPVEEAEFEILPGGIRGIP</sequence>
<dbReference type="Gene3D" id="3.40.50.300">
    <property type="entry name" value="P-loop containing nucleotide triphosphate hydrolases"/>
    <property type="match status" value="1"/>
</dbReference>
<evidence type="ECO:0000256" key="2">
    <source>
        <dbReference type="ARBA" id="ARBA00022840"/>
    </source>
</evidence>
<dbReference type="GO" id="GO:0000150">
    <property type="term" value="F:DNA strand exchange activity"/>
    <property type="evidence" value="ECO:0007669"/>
    <property type="project" value="TreeGrafter"/>
</dbReference>
<dbReference type="PANTHER" id="PTHR22942:SF66">
    <property type="entry name" value="RE19845P"/>
    <property type="match status" value="1"/>
</dbReference>
<organism evidence="5 6">
    <name type="scientific">Uncinocarpus reesii (strain UAMH 1704)</name>
    <dbReference type="NCBI Taxonomy" id="336963"/>
    <lineage>
        <taxon>Eukaryota</taxon>
        <taxon>Fungi</taxon>
        <taxon>Dikarya</taxon>
        <taxon>Ascomycota</taxon>
        <taxon>Pezizomycotina</taxon>
        <taxon>Eurotiomycetes</taxon>
        <taxon>Eurotiomycetidae</taxon>
        <taxon>Onygenales</taxon>
        <taxon>Onygenaceae</taxon>
        <taxon>Uncinocarpus</taxon>
    </lineage>
</organism>
<accession>C4JLA7</accession>
<dbReference type="eggNOG" id="KOG1564">
    <property type="taxonomic scope" value="Eukaryota"/>
</dbReference>
<dbReference type="GeneID" id="8443748"/>
<dbReference type="HOGENOM" id="CLU_013059_2_0_1"/>
<dbReference type="GO" id="GO:0006312">
    <property type="term" value="P:mitotic recombination"/>
    <property type="evidence" value="ECO:0007669"/>
    <property type="project" value="TreeGrafter"/>
</dbReference>
<dbReference type="GO" id="GO:0003690">
    <property type="term" value="F:double-stranded DNA binding"/>
    <property type="evidence" value="ECO:0007669"/>
    <property type="project" value="TreeGrafter"/>
</dbReference>
<dbReference type="AlphaFoldDB" id="C4JLA7"/>
<feature type="compositionally biased region" description="Polar residues" evidence="3">
    <location>
        <begin position="312"/>
        <end position="357"/>
    </location>
</feature>
<dbReference type="InterPro" id="IPR013632">
    <property type="entry name" value="Rad51_C"/>
</dbReference>
<dbReference type="InParanoid" id="C4JLA7"/>
<dbReference type="OMA" id="GDGAYPE"/>
<keyword evidence="6" id="KW-1185">Reference proteome</keyword>
<proteinExistence type="predicted"/>
<dbReference type="GO" id="GO:0003697">
    <property type="term" value="F:single-stranded DNA binding"/>
    <property type="evidence" value="ECO:0007669"/>
    <property type="project" value="TreeGrafter"/>
</dbReference>
<evidence type="ECO:0000259" key="4">
    <source>
        <dbReference type="PROSITE" id="PS50162"/>
    </source>
</evidence>
<feature type="compositionally biased region" description="Polar residues" evidence="3">
    <location>
        <begin position="495"/>
        <end position="514"/>
    </location>
</feature>
<reference evidence="6" key="1">
    <citation type="journal article" date="2009" name="Genome Res.">
        <title>Comparative genomic analyses of the human fungal pathogens Coccidioides and their relatives.</title>
        <authorList>
            <person name="Sharpton T.J."/>
            <person name="Stajich J.E."/>
            <person name="Rounsley S.D."/>
            <person name="Gardner M.J."/>
            <person name="Wortman J.R."/>
            <person name="Jordar V.S."/>
            <person name="Maiti R."/>
            <person name="Kodira C.D."/>
            <person name="Neafsey D.E."/>
            <person name="Zeng Q."/>
            <person name="Hung C.-Y."/>
            <person name="McMahan C."/>
            <person name="Muszewska A."/>
            <person name="Grynberg M."/>
            <person name="Mandel M.A."/>
            <person name="Kellner E.M."/>
            <person name="Barker B.M."/>
            <person name="Galgiani J.N."/>
            <person name="Orbach M.J."/>
            <person name="Kirkland T.N."/>
            <person name="Cole G.T."/>
            <person name="Henn M.R."/>
            <person name="Birren B.W."/>
            <person name="Taylor J.W."/>
        </authorList>
    </citation>
    <scope>NUCLEOTIDE SEQUENCE [LARGE SCALE GENOMIC DNA]</scope>
    <source>
        <strain evidence="6">UAMH 1704</strain>
    </source>
</reference>
<dbReference type="GO" id="GO:0061982">
    <property type="term" value="P:meiosis I cell cycle process"/>
    <property type="evidence" value="ECO:0007669"/>
    <property type="project" value="UniProtKB-ARBA"/>
</dbReference>
<dbReference type="EMBL" id="CH476616">
    <property type="protein sequence ID" value="EEP78769.1"/>
    <property type="molecule type" value="Genomic_DNA"/>
</dbReference>
<feature type="domain" description="RecA family profile 1" evidence="4">
    <location>
        <begin position="102"/>
        <end position="282"/>
    </location>
</feature>
<dbReference type="PANTHER" id="PTHR22942">
    <property type="entry name" value="RECA/RAD51/RADA DNA STRAND-PAIRING FAMILY MEMBER"/>
    <property type="match status" value="1"/>
</dbReference>
<dbReference type="PROSITE" id="PS50162">
    <property type="entry name" value="RECA_2"/>
    <property type="match status" value="1"/>
</dbReference>
<feature type="region of interest" description="Disordered" evidence="3">
    <location>
        <begin position="312"/>
        <end position="365"/>
    </location>
</feature>
<dbReference type="GO" id="GO:0042148">
    <property type="term" value="P:DNA strand invasion"/>
    <property type="evidence" value="ECO:0007669"/>
    <property type="project" value="TreeGrafter"/>
</dbReference>
<dbReference type="GO" id="GO:0140664">
    <property type="term" value="F:ATP-dependent DNA damage sensor activity"/>
    <property type="evidence" value="ECO:0007669"/>
    <property type="project" value="InterPro"/>
</dbReference>
<dbReference type="InterPro" id="IPR020588">
    <property type="entry name" value="RecA_ATP-bd"/>
</dbReference>
<name>C4JLA7_UNCRE</name>
<dbReference type="SUPFAM" id="SSF52540">
    <property type="entry name" value="P-loop containing nucleoside triphosphate hydrolases"/>
    <property type="match status" value="1"/>
</dbReference>
<keyword evidence="2" id="KW-0067">ATP-binding</keyword>
<feature type="region of interest" description="Disordered" evidence="3">
    <location>
        <begin position="486"/>
        <end position="549"/>
    </location>
</feature>
<dbReference type="GO" id="GO:0000730">
    <property type="term" value="P:DNA recombinase assembly"/>
    <property type="evidence" value="ECO:0007669"/>
    <property type="project" value="TreeGrafter"/>
</dbReference>
<dbReference type="Pfam" id="PF08423">
    <property type="entry name" value="Rad51"/>
    <property type="match status" value="1"/>
</dbReference>